<protein>
    <submittedName>
        <fullName evidence="1">Uncharacterized protein</fullName>
    </submittedName>
</protein>
<reference evidence="1 2" key="1">
    <citation type="submission" date="2019-04" db="EMBL/GenBank/DDBJ databases">
        <title>Aspergillus burnettii sp. nov., novel species from soil in southeast Queensland.</title>
        <authorList>
            <person name="Gilchrist C.L.M."/>
            <person name="Pitt J.I."/>
            <person name="Lange L."/>
            <person name="Lacey H.J."/>
            <person name="Vuong D."/>
            <person name="Midgley D.J."/>
            <person name="Greenfield P."/>
            <person name="Bradbury M."/>
            <person name="Lacey E."/>
            <person name="Busk P.K."/>
            <person name="Pilgaard B."/>
            <person name="Chooi Y.H."/>
            <person name="Piggott A.M."/>
        </authorList>
    </citation>
    <scope>NUCLEOTIDE SEQUENCE [LARGE SCALE GENOMIC DNA]</scope>
    <source>
        <strain evidence="1 2">FRR 5400</strain>
    </source>
</reference>
<dbReference type="Proteomes" id="UP000541154">
    <property type="component" value="Unassembled WGS sequence"/>
</dbReference>
<sequence>MALANREAYKALKGSKLLPIKVLLWKISPPHGSFWGLYPWHYTPNIYNLIRIKFLILDHCQTIVRPDTIAVLHDPYSGLGLAVDAAIWRVWTFCHLFGCQKGRE</sequence>
<accession>A0A8H5ZUR0</accession>
<comment type="caution">
    <text evidence="1">The sequence shown here is derived from an EMBL/GenBank/DDBJ whole genome shotgun (WGS) entry which is preliminary data.</text>
</comment>
<evidence type="ECO:0000313" key="2">
    <source>
        <dbReference type="Proteomes" id="UP000541154"/>
    </source>
</evidence>
<proteinExistence type="predicted"/>
<gene>
    <name evidence="1" type="ORF">ETB97_008988</name>
</gene>
<dbReference type="AlphaFoldDB" id="A0A8H5ZUR0"/>
<name>A0A8H5ZUR0_PETAA</name>
<dbReference type="EMBL" id="SPNV01000415">
    <property type="protein sequence ID" value="KAF5855564.1"/>
    <property type="molecule type" value="Genomic_DNA"/>
</dbReference>
<evidence type="ECO:0000313" key="1">
    <source>
        <dbReference type="EMBL" id="KAF5855564.1"/>
    </source>
</evidence>
<keyword evidence="2" id="KW-1185">Reference proteome</keyword>
<organism evidence="1 2">
    <name type="scientific">Petromyces alliaceus</name>
    <name type="common">Aspergillus alliaceus</name>
    <dbReference type="NCBI Taxonomy" id="209559"/>
    <lineage>
        <taxon>Eukaryota</taxon>
        <taxon>Fungi</taxon>
        <taxon>Dikarya</taxon>
        <taxon>Ascomycota</taxon>
        <taxon>Pezizomycotina</taxon>
        <taxon>Eurotiomycetes</taxon>
        <taxon>Eurotiomycetidae</taxon>
        <taxon>Eurotiales</taxon>
        <taxon>Aspergillaceae</taxon>
        <taxon>Aspergillus</taxon>
        <taxon>Aspergillus subgen. Circumdati</taxon>
    </lineage>
</organism>